<organism evidence="1 2">
    <name type="scientific">Bremia lactucae</name>
    <name type="common">Lettuce downy mildew</name>
    <dbReference type="NCBI Taxonomy" id="4779"/>
    <lineage>
        <taxon>Eukaryota</taxon>
        <taxon>Sar</taxon>
        <taxon>Stramenopiles</taxon>
        <taxon>Oomycota</taxon>
        <taxon>Peronosporomycetes</taxon>
        <taxon>Peronosporales</taxon>
        <taxon>Peronosporaceae</taxon>
        <taxon>Bremia</taxon>
    </lineage>
</organism>
<sequence>MDVQASSRYSEAVALDAKAGDGLRALLSEKSFLEEHLSAHNKSSKIFKKVDWLNWLVLVVNASGTVMKWLDVVESGS</sequence>
<dbReference type="AlphaFoldDB" id="A0A976FGM9"/>
<evidence type="ECO:0000313" key="2">
    <source>
        <dbReference type="Proteomes" id="UP000294530"/>
    </source>
</evidence>
<proteinExistence type="predicted"/>
<accession>A0A976FGM9</accession>
<protein>
    <submittedName>
        <fullName evidence="1">Uncharacterized protein</fullName>
    </submittedName>
</protein>
<name>A0A976FGM9_BRELC</name>
<comment type="caution">
    <text evidence="1">The sequence shown here is derived from an EMBL/GenBank/DDBJ whole genome shotgun (WGS) entry which is preliminary data.</text>
</comment>
<dbReference type="GeneID" id="94345506"/>
<dbReference type="RefSeq" id="XP_067815879.1">
    <property type="nucleotide sequence ID" value="XM_067959835.1"/>
</dbReference>
<dbReference type="KEGG" id="blac:94345506"/>
<dbReference type="EMBL" id="SHOA02000018">
    <property type="protein sequence ID" value="TDH66380.1"/>
    <property type="molecule type" value="Genomic_DNA"/>
</dbReference>
<keyword evidence="2" id="KW-1185">Reference proteome</keyword>
<dbReference type="Proteomes" id="UP000294530">
    <property type="component" value="Unassembled WGS sequence"/>
</dbReference>
<evidence type="ECO:0000313" key="1">
    <source>
        <dbReference type="EMBL" id="TDH66380.1"/>
    </source>
</evidence>
<reference evidence="1 2" key="1">
    <citation type="journal article" date="2021" name="Genome Biol.">
        <title>AFLAP: assembly-free linkage analysis pipeline using k-mers from genome sequencing data.</title>
        <authorList>
            <person name="Fletcher K."/>
            <person name="Zhang L."/>
            <person name="Gil J."/>
            <person name="Han R."/>
            <person name="Cavanaugh K."/>
            <person name="Michelmore R."/>
        </authorList>
    </citation>
    <scope>NUCLEOTIDE SEQUENCE [LARGE SCALE GENOMIC DNA]</scope>
    <source>
        <strain evidence="1 2">SF5</strain>
    </source>
</reference>
<gene>
    <name evidence="1" type="ORF">CCR75_001734</name>
</gene>